<comment type="caution">
    <text evidence="3">The sequence shown here is derived from an EMBL/GenBank/DDBJ whole genome shotgun (WGS) entry which is preliminary data.</text>
</comment>
<keyword evidence="4" id="KW-1185">Reference proteome</keyword>
<dbReference type="OrthoDB" id="9816377at2"/>
<dbReference type="Pfam" id="PF01757">
    <property type="entry name" value="Acyl_transf_3"/>
    <property type="match status" value="1"/>
</dbReference>
<dbReference type="GO" id="GO:0016747">
    <property type="term" value="F:acyltransferase activity, transferring groups other than amino-acyl groups"/>
    <property type="evidence" value="ECO:0007669"/>
    <property type="project" value="InterPro"/>
</dbReference>
<accession>A0A429ZH43</accession>
<protein>
    <recommendedName>
        <fullName evidence="2">Acyltransferase 3 domain-containing protein</fullName>
    </recommendedName>
</protein>
<dbReference type="AlphaFoldDB" id="A0A429ZH43"/>
<feature type="domain" description="Acyltransferase 3" evidence="2">
    <location>
        <begin position="1"/>
        <end position="283"/>
    </location>
</feature>
<evidence type="ECO:0000256" key="1">
    <source>
        <dbReference type="SAM" id="Phobius"/>
    </source>
</evidence>
<sequence length="391" mass="45280">MLGIIMYHIVRYHIDYNRFALVSPDTGSNFYHLEVIQLFYTFGQLGNTLFILITGYFLITKKEINVIKAGSNLLLRAYLVAIVLLVASYLFVKFQLPISTTSNMHMLLKGWWFIGYYVFIIIFANYFLNNFLSRLDKKKYLTFIMVLLLLVSFTELFNIFSNLRIQNLMIGILVYAIGGFIRLYNPLKDIKWLTLCLFLALFVLIQVFQYKVNLNTNLQLFYLDQPASGMASSPFNDVLWSPSLIFLTASLVIFELFQRLNIGSQPLINKLSATTFTVYLVHESAFFRQAYFKSLPLPNRIGLLKEVSTKVTKQDISVLDTPDSWLSLRDFLNISQVFQDRGTLIGIAYMSFLALIIFILGILMELLLQLIYKLFNLLFSKEIKKITQRLA</sequence>
<keyword evidence="1" id="KW-0812">Transmembrane</keyword>
<evidence type="ECO:0000259" key="2">
    <source>
        <dbReference type="Pfam" id="PF01757"/>
    </source>
</evidence>
<reference evidence="3 4" key="1">
    <citation type="submission" date="2017-05" db="EMBL/GenBank/DDBJ databases">
        <title>Vagococcus spp. assemblies.</title>
        <authorList>
            <person name="Gulvik C.A."/>
        </authorList>
    </citation>
    <scope>NUCLEOTIDE SEQUENCE [LARGE SCALE GENOMIC DNA]</scope>
    <source>
        <strain evidence="3 4">NCFB 2777</strain>
    </source>
</reference>
<feature type="transmembrane region" description="Helical" evidence="1">
    <location>
        <begin position="238"/>
        <end position="257"/>
    </location>
</feature>
<keyword evidence="1" id="KW-0472">Membrane</keyword>
<dbReference type="Proteomes" id="UP000287239">
    <property type="component" value="Unassembled WGS sequence"/>
</dbReference>
<feature type="transmembrane region" description="Helical" evidence="1">
    <location>
        <begin position="38"/>
        <end position="59"/>
    </location>
</feature>
<feature type="transmembrane region" description="Helical" evidence="1">
    <location>
        <begin position="140"/>
        <end position="159"/>
    </location>
</feature>
<evidence type="ECO:0000313" key="4">
    <source>
        <dbReference type="Proteomes" id="UP000287239"/>
    </source>
</evidence>
<feature type="transmembrane region" description="Helical" evidence="1">
    <location>
        <begin position="165"/>
        <end position="185"/>
    </location>
</feature>
<feature type="transmembrane region" description="Helical" evidence="1">
    <location>
        <begin position="111"/>
        <end position="128"/>
    </location>
</feature>
<proteinExistence type="predicted"/>
<dbReference type="InterPro" id="IPR002656">
    <property type="entry name" value="Acyl_transf_3_dom"/>
</dbReference>
<evidence type="ECO:0000313" key="3">
    <source>
        <dbReference type="EMBL" id="RST93032.1"/>
    </source>
</evidence>
<feature type="transmembrane region" description="Helical" evidence="1">
    <location>
        <begin position="347"/>
        <end position="372"/>
    </location>
</feature>
<dbReference type="EMBL" id="NGJU01000020">
    <property type="protein sequence ID" value="RST93032.1"/>
    <property type="molecule type" value="Genomic_DNA"/>
</dbReference>
<keyword evidence="1" id="KW-1133">Transmembrane helix</keyword>
<feature type="transmembrane region" description="Helical" evidence="1">
    <location>
        <begin position="192"/>
        <end position="210"/>
    </location>
</feature>
<organism evidence="3 4">
    <name type="scientific">Vagococcus salmoninarum</name>
    <dbReference type="NCBI Taxonomy" id="2739"/>
    <lineage>
        <taxon>Bacteria</taxon>
        <taxon>Bacillati</taxon>
        <taxon>Bacillota</taxon>
        <taxon>Bacilli</taxon>
        <taxon>Lactobacillales</taxon>
        <taxon>Enterococcaceae</taxon>
        <taxon>Vagococcus</taxon>
    </lineage>
</organism>
<feature type="transmembrane region" description="Helical" evidence="1">
    <location>
        <begin position="71"/>
        <end position="91"/>
    </location>
</feature>
<gene>
    <name evidence="3" type="ORF">CBF35_12180</name>
</gene>
<name>A0A429ZH43_9ENTE</name>